<gene>
    <name evidence="2" type="ORF">MetfoDRAFT_1531</name>
</gene>
<proteinExistence type="predicted"/>
<organism evidence="2 3">
    <name type="scientific">Methanotorris formicicus Mc-S-70</name>
    <dbReference type="NCBI Taxonomy" id="647171"/>
    <lineage>
        <taxon>Archaea</taxon>
        <taxon>Methanobacteriati</taxon>
        <taxon>Methanobacteriota</taxon>
        <taxon>Methanomada group</taxon>
        <taxon>Methanococci</taxon>
        <taxon>Methanococcales</taxon>
        <taxon>Methanocaldococcaceae</taxon>
        <taxon>Methanotorris</taxon>
    </lineage>
</organism>
<dbReference type="Proteomes" id="UP000003706">
    <property type="component" value="Unassembled WGS sequence"/>
</dbReference>
<accession>H1L0F7</accession>
<dbReference type="EMBL" id="AGJL01000043">
    <property type="protein sequence ID" value="EHP84880.1"/>
    <property type="molecule type" value="Genomic_DNA"/>
</dbReference>
<evidence type="ECO:0000313" key="2">
    <source>
        <dbReference type="EMBL" id="EHP84880.1"/>
    </source>
</evidence>
<dbReference type="Pfam" id="PF10114">
    <property type="entry name" value="PocR"/>
    <property type="match status" value="1"/>
</dbReference>
<reference evidence="2 3" key="1">
    <citation type="submission" date="2011-09" db="EMBL/GenBank/DDBJ databases">
        <title>The draft genome of Methanotorris formicicus Mc-S-70.</title>
        <authorList>
            <consortium name="US DOE Joint Genome Institute (JGI-PGF)"/>
            <person name="Lucas S."/>
            <person name="Han J."/>
            <person name="Lapidus A."/>
            <person name="Cheng J.-F."/>
            <person name="Goodwin L."/>
            <person name="Pitluck S."/>
            <person name="Peters L."/>
            <person name="Land M.L."/>
            <person name="Hauser L."/>
            <person name="Sieprawska-Lupa M."/>
            <person name="Takai K."/>
            <person name="Miyazaki J."/>
            <person name="Whitman W."/>
            <person name="Woyke T.J."/>
        </authorList>
    </citation>
    <scope>NUCLEOTIDE SEQUENCE [LARGE SCALE GENOMIC DNA]</scope>
    <source>
        <strain evidence="2 3">Mc-S-70</strain>
    </source>
</reference>
<sequence>MDLERIQKINILILKPISRLLKANVATFNKEGEVIEPFYFGNEVCRMIKSHKVGESICQDSHKMVLNSVKLKNNMVKKGIIEKRPPKITNFEDEQEDIIVDYCNAGLLKVLYPIKNDEGEIVGYTGICGCFKEGYEKYSLKKLSTISKILGFDEEEFLNLAKSEIKSLSEKDIKAILELVKNMIKHNIDLKELYTCLSKEELGEEDEECILKFIECFIHPMGEFIGSNLVIFDDRFNALFVMDYDGFSFIMEHVGSNKDKIKKLKEPLFLKQERIFIIPMYELYLIGTINENCKYTTEEIKEFVYVIYQYYKSIL</sequence>
<evidence type="ECO:0000313" key="3">
    <source>
        <dbReference type="Proteomes" id="UP000003706"/>
    </source>
</evidence>
<dbReference type="OrthoDB" id="377550at2157"/>
<dbReference type="RefSeq" id="WP_007044958.1">
    <property type="nucleotide sequence ID" value="NZ_AGJL01000043.1"/>
</dbReference>
<keyword evidence="3" id="KW-1185">Reference proteome</keyword>
<protein>
    <recommendedName>
        <fullName evidence="1">PocR domain-containing protein</fullName>
    </recommendedName>
</protein>
<name>H1L0F7_9EURY</name>
<feature type="domain" description="PocR" evidence="1">
    <location>
        <begin position="95"/>
        <end position="188"/>
    </location>
</feature>
<comment type="caution">
    <text evidence="2">The sequence shown here is derived from an EMBL/GenBank/DDBJ whole genome shotgun (WGS) entry which is preliminary data.</text>
</comment>
<dbReference type="AlphaFoldDB" id="H1L0F7"/>
<dbReference type="InterPro" id="IPR018771">
    <property type="entry name" value="PocR_dom"/>
</dbReference>
<evidence type="ECO:0000259" key="1">
    <source>
        <dbReference type="Pfam" id="PF10114"/>
    </source>
</evidence>